<feature type="compositionally biased region" description="Polar residues" evidence="2">
    <location>
        <begin position="405"/>
        <end position="417"/>
    </location>
</feature>
<evidence type="ECO:0000256" key="2">
    <source>
        <dbReference type="SAM" id="MobiDB-lite"/>
    </source>
</evidence>
<evidence type="ECO:0000256" key="1">
    <source>
        <dbReference type="ARBA" id="ARBA00023242"/>
    </source>
</evidence>
<reference evidence="4" key="1">
    <citation type="journal article" date="2020" name="Stud. Mycol.">
        <title>101 Dothideomycetes genomes: a test case for predicting lifestyles and emergence of pathogens.</title>
        <authorList>
            <person name="Haridas S."/>
            <person name="Albert R."/>
            <person name="Binder M."/>
            <person name="Bloem J."/>
            <person name="Labutti K."/>
            <person name="Salamov A."/>
            <person name="Andreopoulos B."/>
            <person name="Baker S."/>
            <person name="Barry K."/>
            <person name="Bills G."/>
            <person name="Bluhm B."/>
            <person name="Cannon C."/>
            <person name="Castanera R."/>
            <person name="Culley D."/>
            <person name="Daum C."/>
            <person name="Ezra D."/>
            <person name="Gonzalez J."/>
            <person name="Henrissat B."/>
            <person name="Kuo A."/>
            <person name="Liang C."/>
            <person name="Lipzen A."/>
            <person name="Lutzoni F."/>
            <person name="Magnuson J."/>
            <person name="Mondo S."/>
            <person name="Nolan M."/>
            <person name="Ohm R."/>
            <person name="Pangilinan J."/>
            <person name="Park H.-J."/>
            <person name="Ramirez L."/>
            <person name="Alfaro M."/>
            <person name="Sun H."/>
            <person name="Tritt A."/>
            <person name="Yoshinaga Y."/>
            <person name="Zwiers L.-H."/>
            <person name="Turgeon B."/>
            <person name="Goodwin S."/>
            <person name="Spatafora J."/>
            <person name="Crous P."/>
            <person name="Grigoriev I."/>
        </authorList>
    </citation>
    <scope>NUCLEOTIDE SEQUENCE</scope>
    <source>
        <strain evidence="4">ATCC 36951</strain>
    </source>
</reference>
<dbReference type="EMBL" id="ML993591">
    <property type="protein sequence ID" value="KAF2168208.1"/>
    <property type="molecule type" value="Genomic_DNA"/>
</dbReference>
<feature type="compositionally biased region" description="Polar residues" evidence="2">
    <location>
        <begin position="289"/>
        <end position="299"/>
    </location>
</feature>
<dbReference type="GO" id="GO:0000981">
    <property type="term" value="F:DNA-binding transcription factor activity, RNA polymerase II-specific"/>
    <property type="evidence" value="ECO:0007669"/>
    <property type="project" value="InterPro"/>
</dbReference>
<proteinExistence type="predicted"/>
<feature type="compositionally biased region" description="Acidic residues" evidence="2">
    <location>
        <begin position="429"/>
        <end position="447"/>
    </location>
</feature>
<accession>A0A6A6CPP8</accession>
<feature type="region of interest" description="Disordered" evidence="2">
    <location>
        <begin position="634"/>
        <end position="677"/>
    </location>
</feature>
<dbReference type="OrthoDB" id="4150467at2759"/>
<feature type="compositionally biased region" description="Acidic residues" evidence="2">
    <location>
        <begin position="641"/>
        <end position="650"/>
    </location>
</feature>
<dbReference type="RefSeq" id="XP_033669097.1">
    <property type="nucleotide sequence ID" value="XM_033805960.1"/>
</dbReference>
<sequence>MLSNGAPNAASAADIKKQNHQYPTRHGGLASDEQYDANSTFGNGHRSLRGSNGAAAMSGYPRGSPAKKDQRHVVFQLIDPKDPRIQARLPMRVMIQPHDTTESIITTVKNFYGLYEYGVSFENKDGIGIIAAFDNFENDMTVYVRTVAPPPSVIADQRDSASPKKLLGAAFEMRPPSHSLNLSPSRTAHRSAGARSVSPQSELGRRSASAAPSGKPRTSRTKSKDNSVAGDGDGYSSGDNENASVTSSRRSKAEEIKAEITVDNIVEGGRRKRAFESSELPLFVPPQVPMSNSISSISPQRRAGPNASPYPNTNQQTFSYTQPMPSPHSYGTAPGFVQPPFPSNPYYNGFQPPSRQLRGGRASGASYSSNRNSGGGILPTPDPTIGSVISDEDVALQLMRLGDPTTFSHGRTSTSTVDDALSGKAEAASSDDDEEDEEEEDEDDEDASLPLMARYNKEDAGPQRKKQRTMNELPSDGTSGEEYEDHRDGTFGGEDVVMEDGQRKMGKSKSKPRQGSGLNGAAIKSGKPRALSISKAKKTSMGSSKVPMSPASLPSQSRKASIASTINFQHQLGADEEDLSSKPRCQRCRKSKKGCDRQRPCGRCRDAGIGIEGCVSEDEGNGRKGRYGRHMGVTVKKAEEYQPDEEEEETPQQQATMPANGYFLAPALPDKNKKRKR</sequence>
<feature type="compositionally biased region" description="Polar residues" evidence="2">
    <location>
        <begin position="309"/>
        <end position="323"/>
    </location>
</feature>
<feature type="domain" description="Zn(2)-C6 fungal-type" evidence="3">
    <location>
        <begin position="584"/>
        <end position="616"/>
    </location>
</feature>
<protein>
    <recommendedName>
        <fullName evidence="3">Zn(2)-C6 fungal-type domain-containing protein</fullName>
    </recommendedName>
</protein>
<evidence type="ECO:0000259" key="3">
    <source>
        <dbReference type="PROSITE" id="PS50048"/>
    </source>
</evidence>
<dbReference type="GO" id="GO:0008270">
    <property type="term" value="F:zinc ion binding"/>
    <property type="evidence" value="ECO:0007669"/>
    <property type="project" value="InterPro"/>
</dbReference>
<evidence type="ECO:0000313" key="5">
    <source>
        <dbReference type="Proteomes" id="UP000799537"/>
    </source>
</evidence>
<evidence type="ECO:0000313" key="4">
    <source>
        <dbReference type="EMBL" id="KAF2168208.1"/>
    </source>
</evidence>
<organism evidence="4 5">
    <name type="scientific">Zasmidium cellare ATCC 36951</name>
    <dbReference type="NCBI Taxonomy" id="1080233"/>
    <lineage>
        <taxon>Eukaryota</taxon>
        <taxon>Fungi</taxon>
        <taxon>Dikarya</taxon>
        <taxon>Ascomycota</taxon>
        <taxon>Pezizomycotina</taxon>
        <taxon>Dothideomycetes</taxon>
        <taxon>Dothideomycetidae</taxon>
        <taxon>Mycosphaerellales</taxon>
        <taxon>Mycosphaerellaceae</taxon>
        <taxon>Zasmidium</taxon>
    </lineage>
</organism>
<feature type="region of interest" description="Disordered" evidence="2">
    <location>
        <begin position="404"/>
        <end position="600"/>
    </location>
</feature>
<feature type="region of interest" description="Disordered" evidence="2">
    <location>
        <begin position="1"/>
        <end position="31"/>
    </location>
</feature>
<name>A0A6A6CPP8_ZASCE</name>
<keyword evidence="1" id="KW-0539">Nucleus</keyword>
<feature type="region of interest" description="Disordered" evidence="2">
    <location>
        <begin position="288"/>
        <end position="386"/>
    </location>
</feature>
<dbReference type="InterPro" id="IPR001138">
    <property type="entry name" value="Zn2Cys6_DnaBD"/>
</dbReference>
<feature type="compositionally biased region" description="Polar residues" evidence="2">
    <location>
        <begin position="237"/>
        <end position="248"/>
    </location>
</feature>
<feature type="compositionally biased region" description="Low complexity" evidence="2">
    <location>
        <begin position="359"/>
        <end position="372"/>
    </location>
</feature>
<feature type="compositionally biased region" description="Polar residues" evidence="2">
    <location>
        <begin position="552"/>
        <end position="570"/>
    </location>
</feature>
<dbReference type="CDD" id="cd00067">
    <property type="entry name" value="GAL4"/>
    <property type="match status" value="1"/>
</dbReference>
<feature type="region of interest" description="Disordered" evidence="2">
    <location>
        <begin position="172"/>
        <end position="253"/>
    </location>
</feature>
<gene>
    <name evidence="4" type="ORF">M409DRAFT_21652</name>
</gene>
<dbReference type="SMART" id="SM00066">
    <property type="entry name" value="GAL4"/>
    <property type="match status" value="1"/>
</dbReference>
<dbReference type="GeneID" id="54559232"/>
<keyword evidence="5" id="KW-1185">Reference proteome</keyword>
<dbReference type="PROSITE" id="PS50048">
    <property type="entry name" value="ZN2_CY6_FUNGAL_2"/>
    <property type="match status" value="1"/>
</dbReference>
<dbReference type="AlphaFoldDB" id="A0A6A6CPP8"/>
<feature type="region of interest" description="Disordered" evidence="2">
    <location>
        <begin position="43"/>
        <end position="68"/>
    </location>
</feature>
<dbReference type="Proteomes" id="UP000799537">
    <property type="component" value="Unassembled WGS sequence"/>
</dbReference>